<dbReference type="EMBL" id="CAOQHR010000003">
    <property type="protein sequence ID" value="CAI6332091.1"/>
    <property type="molecule type" value="Genomic_DNA"/>
</dbReference>
<comment type="caution">
    <text evidence="2">The sequence shown here is derived from an EMBL/GenBank/DDBJ whole genome shotgun (WGS) entry which is preliminary data.</text>
</comment>
<keyword evidence="3" id="KW-1185">Reference proteome</keyword>
<keyword evidence="1" id="KW-0732">Signal</keyword>
<feature type="signal peptide" evidence="1">
    <location>
        <begin position="1"/>
        <end position="17"/>
    </location>
</feature>
<name>A0A9W4UC91_9PLEO</name>
<evidence type="ECO:0000313" key="2">
    <source>
        <dbReference type="EMBL" id="CAI6332091.1"/>
    </source>
</evidence>
<gene>
    <name evidence="2" type="ORF">PDIGIT_LOCUS5120</name>
</gene>
<organism evidence="2 3">
    <name type="scientific">Periconia digitata</name>
    <dbReference type="NCBI Taxonomy" id="1303443"/>
    <lineage>
        <taxon>Eukaryota</taxon>
        <taxon>Fungi</taxon>
        <taxon>Dikarya</taxon>
        <taxon>Ascomycota</taxon>
        <taxon>Pezizomycotina</taxon>
        <taxon>Dothideomycetes</taxon>
        <taxon>Pleosporomycetidae</taxon>
        <taxon>Pleosporales</taxon>
        <taxon>Massarineae</taxon>
        <taxon>Periconiaceae</taxon>
        <taxon>Periconia</taxon>
    </lineage>
</organism>
<feature type="chain" id="PRO_5040978975" evidence="1">
    <location>
        <begin position="18"/>
        <end position="92"/>
    </location>
</feature>
<dbReference type="AlphaFoldDB" id="A0A9W4UC91"/>
<accession>A0A9W4UC91</accession>
<dbReference type="Proteomes" id="UP001152607">
    <property type="component" value="Unassembled WGS sequence"/>
</dbReference>
<evidence type="ECO:0000256" key="1">
    <source>
        <dbReference type="SAM" id="SignalP"/>
    </source>
</evidence>
<sequence>MQFTTAIFATLFAATMAAPAPAENNAIADHSAFVRRLAAISEAPSATINKRCDHKKFKECAEPCSAFTYNPGGGISQALCIQSCNNISGGDC</sequence>
<evidence type="ECO:0000313" key="3">
    <source>
        <dbReference type="Proteomes" id="UP001152607"/>
    </source>
</evidence>
<reference evidence="2" key="1">
    <citation type="submission" date="2023-01" db="EMBL/GenBank/DDBJ databases">
        <authorList>
            <person name="Van Ghelder C."/>
            <person name="Rancurel C."/>
        </authorList>
    </citation>
    <scope>NUCLEOTIDE SEQUENCE</scope>
    <source>
        <strain evidence="2">CNCM I-4278</strain>
    </source>
</reference>
<dbReference type="OrthoDB" id="10352579at2759"/>
<protein>
    <submittedName>
        <fullName evidence="2">Uncharacterized protein</fullName>
    </submittedName>
</protein>
<proteinExistence type="predicted"/>